<organism evidence="2 3">
    <name type="scientific">Paenibacillus polymyxa (strain SC2)</name>
    <name type="common">Bacillus polymyxa</name>
    <dbReference type="NCBI Taxonomy" id="886882"/>
    <lineage>
        <taxon>Bacteria</taxon>
        <taxon>Bacillati</taxon>
        <taxon>Bacillota</taxon>
        <taxon>Bacilli</taxon>
        <taxon>Bacillales</taxon>
        <taxon>Paenibacillaceae</taxon>
        <taxon>Paenibacillus</taxon>
    </lineage>
</organism>
<dbReference type="InterPro" id="IPR025018">
    <property type="entry name" value="DUF3953"/>
</dbReference>
<dbReference type="PATRIC" id="fig|886882.15.peg.912"/>
<feature type="transmembrane region" description="Helical" evidence="1">
    <location>
        <begin position="65"/>
        <end position="84"/>
    </location>
</feature>
<evidence type="ECO:0000313" key="3">
    <source>
        <dbReference type="Proteomes" id="UP000006868"/>
    </source>
</evidence>
<dbReference type="Proteomes" id="UP000006868">
    <property type="component" value="Chromosome"/>
</dbReference>
<keyword evidence="1" id="KW-0812">Transmembrane</keyword>
<dbReference type="Pfam" id="PF13129">
    <property type="entry name" value="DUF3953"/>
    <property type="match status" value="1"/>
</dbReference>
<dbReference type="KEGG" id="ppm:PPSC2_04540"/>
<evidence type="ECO:0000313" key="2">
    <source>
        <dbReference type="EMBL" id="AKA44190.1"/>
    </source>
</evidence>
<dbReference type="AlphaFoldDB" id="A0A0D5ZBN2"/>
<keyword evidence="1" id="KW-1133">Transmembrane helix</keyword>
<dbReference type="EMBL" id="CP002213">
    <property type="protein sequence ID" value="AKA44190.1"/>
    <property type="molecule type" value="Genomic_DNA"/>
</dbReference>
<accession>A0A0D5ZBN2</accession>
<protein>
    <recommendedName>
        <fullName evidence="4">DUF3953 domain-containing protein</fullName>
    </recommendedName>
</protein>
<feature type="transmembrane region" description="Helical" evidence="1">
    <location>
        <begin position="35"/>
        <end position="53"/>
    </location>
</feature>
<gene>
    <name evidence="2" type="ORF">PPSC2_04540</name>
</gene>
<proteinExistence type="predicted"/>
<evidence type="ECO:0008006" key="4">
    <source>
        <dbReference type="Google" id="ProtNLM"/>
    </source>
</evidence>
<name>A0A0D5ZBN2_PAEPS</name>
<reference evidence="2 3" key="1">
    <citation type="journal article" date="2011" name="J. Bacteriol.">
        <title>Complete genome sequence of Paenibacillus polymyxa SC2, a strain of plant growth-promoting Rhizobacterium with broad-spectrum antimicrobial activity.</title>
        <authorList>
            <person name="Ma M."/>
            <person name="Wang C."/>
            <person name="Ding Y."/>
            <person name="Li L."/>
            <person name="Shen D."/>
            <person name="Jiang X."/>
            <person name="Guan D."/>
            <person name="Cao F."/>
            <person name="Chen H."/>
            <person name="Feng R."/>
            <person name="Wang X."/>
            <person name="Ge Y."/>
            <person name="Yao L."/>
            <person name="Bing X."/>
            <person name="Yang X."/>
            <person name="Li J."/>
            <person name="Du B."/>
        </authorList>
    </citation>
    <scope>NUCLEOTIDE SEQUENCE [LARGE SCALE GENOMIC DNA]</scope>
    <source>
        <strain evidence="2 3">SC2</strain>
    </source>
</reference>
<sequence length="87" mass="9957">MFKKMDIYRILTLIFAVIAMVSSLLSLAYPDTYKHAYTIAQFFIGLVFLLSGISEFKAHRKSMAIMNFSVSLLTFFVFIFTLVVRTG</sequence>
<feature type="transmembrane region" description="Helical" evidence="1">
    <location>
        <begin position="7"/>
        <end position="29"/>
    </location>
</feature>
<keyword evidence="1" id="KW-0472">Membrane</keyword>
<dbReference type="HOGENOM" id="CLU_2524451_0_0_9"/>
<dbReference type="RefSeq" id="WP_043885877.1">
    <property type="nucleotide sequence ID" value="NC_014622.2"/>
</dbReference>
<dbReference type="OrthoDB" id="2664728at2"/>
<evidence type="ECO:0000256" key="1">
    <source>
        <dbReference type="SAM" id="Phobius"/>
    </source>
</evidence>